<dbReference type="Proteomes" id="UP000249493">
    <property type="component" value="Unassembled WGS sequence"/>
</dbReference>
<reference evidence="1 2" key="1">
    <citation type="submission" date="2018-06" db="EMBL/GenBank/DDBJ databases">
        <authorList>
            <person name="Zhirakovskaya E."/>
        </authorList>
    </citation>
    <scope>NUCLEOTIDE SEQUENCE [LARGE SCALE GENOMIC DNA]</scope>
    <source>
        <strain evidence="1 2">LY3</strain>
    </source>
</reference>
<protein>
    <submittedName>
        <fullName evidence="1">Uncharacterized protein</fullName>
    </submittedName>
</protein>
<evidence type="ECO:0000313" key="1">
    <source>
        <dbReference type="EMBL" id="RAI62593.1"/>
    </source>
</evidence>
<name>A0A327MK76_PSEFL</name>
<gene>
    <name evidence="1" type="ORF">DOZ80_30290</name>
</gene>
<organism evidence="1 2">
    <name type="scientific">Pseudomonas fluorescens</name>
    <dbReference type="NCBI Taxonomy" id="294"/>
    <lineage>
        <taxon>Bacteria</taxon>
        <taxon>Pseudomonadati</taxon>
        <taxon>Pseudomonadota</taxon>
        <taxon>Gammaproteobacteria</taxon>
        <taxon>Pseudomonadales</taxon>
        <taxon>Pseudomonadaceae</taxon>
        <taxon>Pseudomonas</taxon>
    </lineage>
</organism>
<comment type="caution">
    <text evidence="1">The sequence shown here is derived from an EMBL/GenBank/DDBJ whole genome shotgun (WGS) entry which is preliminary data.</text>
</comment>
<proteinExistence type="predicted"/>
<evidence type="ECO:0000313" key="2">
    <source>
        <dbReference type="Proteomes" id="UP000249493"/>
    </source>
</evidence>
<dbReference type="AlphaFoldDB" id="A0A327MK76"/>
<sequence>MGKQFTAWSRAWLCIRGWIEHKGNQGLSGQISTLAVFSLAAAFLRRDAAMNQWVKREVY</sequence>
<dbReference type="EMBL" id="QLIN01000022">
    <property type="protein sequence ID" value="RAI62593.1"/>
    <property type="molecule type" value="Genomic_DNA"/>
</dbReference>
<accession>A0A327MK76</accession>